<reference evidence="3" key="2">
    <citation type="journal article" date="2021" name="PeerJ">
        <title>Extensive microbial diversity within the chicken gut microbiome revealed by metagenomics and culture.</title>
        <authorList>
            <person name="Gilroy R."/>
            <person name="Ravi A."/>
            <person name="Getino M."/>
            <person name="Pursley I."/>
            <person name="Horton D.L."/>
            <person name="Alikhan N.F."/>
            <person name="Baker D."/>
            <person name="Gharbi K."/>
            <person name="Hall N."/>
            <person name="Watson M."/>
            <person name="Adriaenssens E.M."/>
            <person name="Foster-Nyarko E."/>
            <person name="Jarju S."/>
            <person name="Secka A."/>
            <person name="Antonio M."/>
            <person name="Oren A."/>
            <person name="Chaudhuri R.R."/>
            <person name="La Ragione R."/>
            <person name="Hildebrand F."/>
            <person name="Pallen M.J."/>
        </authorList>
    </citation>
    <scope>NUCLEOTIDE SEQUENCE</scope>
    <source>
        <strain evidence="3">23406</strain>
    </source>
</reference>
<evidence type="ECO:0000313" key="3">
    <source>
        <dbReference type="EMBL" id="HIV00454.1"/>
    </source>
</evidence>
<feature type="compositionally biased region" description="Basic and acidic residues" evidence="1">
    <location>
        <begin position="1"/>
        <end position="10"/>
    </location>
</feature>
<evidence type="ECO:0000313" key="4">
    <source>
        <dbReference type="Proteomes" id="UP000886891"/>
    </source>
</evidence>
<feature type="compositionally biased region" description="Polar residues" evidence="1">
    <location>
        <begin position="35"/>
        <end position="45"/>
    </location>
</feature>
<dbReference type="Proteomes" id="UP000886891">
    <property type="component" value="Unassembled WGS sequence"/>
</dbReference>
<reference evidence="3" key="1">
    <citation type="submission" date="2020-10" db="EMBL/GenBank/DDBJ databases">
        <authorList>
            <person name="Gilroy R."/>
        </authorList>
    </citation>
    <scope>NUCLEOTIDE SEQUENCE</scope>
    <source>
        <strain evidence="3">23406</strain>
    </source>
</reference>
<keyword evidence="2" id="KW-0472">Membrane</keyword>
<protein>
    <submittedName>
        <fullName evidence="3">Uncharacterized protein</fullName>
    </submittedName>
</protein>
<proteinExistence type="predicted"/>
<evidence type="ECO:0000256" key="1">
    <source>
        <dbReference type="SAM" id="MobiDB-lite"/>
    </source>
</evidence>
<dbReference type="AlphaFoldDB" id="A0A9D1ND28"/>
<keyword evidence="2" id="KW-1133">Transmembrane helix</keyword>
<feature type="compositionally biased region" description="Basic and acidic residues" evidence="1">
    <location>
        <begin position="50"/>
        <end position="70"/>
    </location>
</feature>
<keyword evidence="2" id="KW-0812">Transmembrane</keyword>
<organism evidence="3 4">
    <name type="scientific">Candidatus Stercoripulliclostridium merdipullorum</name>
    <dbReference type="NCBI Taxonomy" id="2840952"/>
    <lineage>
        <taxon>Bacteria</taxon>
        <taxon>Bacillati</taxon>
        <taxon>Bacillota</taxon>
        <taxon>Clostridia</taxon>
        <taxon>Eubacteriales</taxon>
        <taxon>Candidatus Stercoripulliclostridium</taxon>
    </lineage>
</organism>
<gene>
    <name evidence="3" type="ORF">IAB14_05015</name>
</gene>
<comment type="caution">
    <text evidence="3">The sequence shown here is derived from an EMBL/GenBank/DDBJ whole genome shotgun (WGS) entry which is preliminary data.</text>
</comment>
<feature type="transmembrane region" description="Helical" evidence="2">
    <location>
        <begin position="85"/>
        <end position="106"/>
    </location>
</feature>
<accession>A0A9D1ND28</accession>
<feature type="region of interest" description="Disordered" evidence="1">
    <location>
        <begin position="1"/>
        <end position="76"/>
    </location>
</feature>
<evidence type="ECO:0000256" key="2">
    <source>
        <dbReference type="SAM" id="Phobius"/>
    </source>
</evidence>
<sequence length="318" mass="34635">MDYSEFRLKNFYDPYGKRKASPRARPAFRYDEDGTQPQEAASEQTGAPDDPVRFRDPRQNDLGAYRDPRKSVRSARPKRKAGPELFAVIAILVCFLIVVASTQFLGGGSLIGDLQSAINPVDGTPYYFVASEGLDSEQAAIARASVVRAGGGAGYIYYDQTAYFVVIATYFDKSSADAVSRKNDSTVVIQYSVPKATVTGLNVRDAAMLVDTLTYLDKTLRDLERIVTGLESLSMSDSEAIKQLASFRNELLNYKDKLYQQGGGALQRSLGAVDPLFGGLDAILTSNNRSELASGLRYITAVTIAAMRNAAIGDRQTS</sequence>
<name>A0A9D1ND28_9FIRM</name>
<dbReference type="EMBL" id="DVOH01000038">
    <property type="protein sequence ID" value="HIV00454.1"/>
    <property type="molecule type" value="Genomic_DNA"/>
</dbReference>